<name>I4EEU8_9BACT</name>
<comment type="caution">
    <text evidence="1">The sequence shown here is derived from an EMBL/GenBank/DDBJ whole genome shotgun (WGS) entry which is preliminary data.</text>
</comment>
<proteinExistence type="predicted"/>
<evidence type="ECO:0000313" key="2">
    <source>
        <dbReference type="Proteomes" id="UP000004221"/>
    </source>
</evidence>
<dbReference type="AlphaFoldDB" id="I4EEU8"/>
<organism evidence="1 2">
    <name type="scientific">Nitrolancea hollandica Lb</name>
    <dbReference type="NCBI Taxonomy" id="1129897"/>
    <lineage>
        <taxon>Bacteria</taxon>
        <taxon>Pseudomonadati</taxon>
        <taxon>Thermomicrobiota</taxon>
        <taxon>Thermomicrobia</taxon>
        <taxon>Sphaerobacterales</taxon>
        <taxon>Sphaerobacterineae</taxon>
        <taxon>Sphaerobacteraceae</taxon>
        <taxon>Nitrolancea</taxon>
    </lineage>
</organism>
<sequence>MKYRLMLADFYKHATLVDSVEANSAEEAKEQLVSRIPSRVGEYWIVDARGYILYSTVAKELS</sequence>
<keyword evidence="2" id="KW-1185">Reference proteome</keyword>
<gene>
    <name evidence="1" type="ORF">NITHO_2030002</name>
</gene>
<reference evidence="1 2" key="1">
    <citation type="journal article" date="2012" name="ISME J.">
        <title>Nitrification expanded: discovery, physiology and genomics of a nitrite-oxidizing bacterium from the phylum Chloroflexi.</title>
        <authorList>
            <person name="Sorokin D.Y."/>
            <person name="Lucker S."/>
            <person name="Vejmelkova D."/>
            <person name="Kostrikina N.A."/>
            <person name="Kleerebezem R."/>
            <person name="Rijpstra W.I."/>
            <person name="Damste J.S."/>
            <person name="Le Paslier D."/>
            <person name="Muyzer G."/>
            <person name="Wagner M."/>
            <person name="van Loosdrecht M.C."/>
            <person name="Daims H."/>
        </authorList>
    </citation>
    <scope>NUCLEOTIDE SEQUENCE [LARGE SCALE GENOMIC DNA]</scope>
    <source>
        <strain evidence="2">none</strain>
    </source>
</reference>
<dbReference type="EMBL" id="CAGS01000117">
    <property type="protein sequence ID" value="CCF83210.1"/>
    <property type="molecule type" value="Genomic_DNA"/>
</dbReference>
<accession>I4EEU8</accession>
<dbReference type="Proteomes" id="UP000004221">
    <property type="component" value="Unassembled WGS sequence"/>
</dbReference>
<evidence type="ECO:0000313" key="1">
    <source>
        <dbReference type="EMBL" id="CCF83210.1"/>
    </source>
</evidence>
<protein>
    <submittedName>
        <fullName evidence="1">Uncharacterized protein</fullName>
    </submittedName>
</protein>